<evidence type="ECO:0000313" key="2">
    <source>
        <dbReference type="EMBL" id="KAF4092272.1"/>
    </source>
</evidence>
<dbReference type="EMBL" id="JAAGNN010000002">
    <property type="protein sequence ID" value="KAF4092272.1"/>
    <property type="molecule type" value="Genomic_DNA"/>
</dbReference>
<protein>
    <recommendedName>
        <fullName evidence="4">Secreted protein</fullName>
    </recommendedName>
</protein>
<gene>
    <name evidence="2" type="ORF">AMELA_G00018960</name>
</gene>
<comment type="caution">
    <text evidence="2">The sequence shown here is derived from an EMBL/GenBank/DDBJ whole genome shotgun (WGS) entry which is preliminary data.</text>
</comment>
<sequence>MHSVPLVLTSLCSRYLAGWLLPSIHYWRCSQQALSSQAGQSRPQQLHTALTAEIKTHQNRQKIFPVLICPVLC</sequence>
<feature type="signal peptide" evidence="1">
    <location>
        <begin position="1"/>
        <end position="17"/>
    </location>
</feature>
<keyword evidence="1" id="KW-0732">Signal</keyword>
<dbReference type="Proteomes" id="UP000593565">
    <property type="component" value="Unassembled WGS sequence"/>
</dbReference>
<evidence type="ECO:0000256" key="1">
    <source>
        <dbReference type="SAM" id="SignalP"/>
    </source>
</evidence>
<reference evidence="2 3" key="1">
    <citation type="submission" date="2020-02" db="EMBL/GenBank/DDBJ databases">
        <title>A chromosome-scale genome assembly of the black bullhead catfish (Ameiurus melas).</title>
        <authorList>
            <person name="Wen M."/>
            <person name="Zham M."/>
            <person name="Cabau C."/>
            <person name="Klopp C."/>
            <person name="Donnadieu C."/>
            <person name="Roques C."/>
            <person name="Bouchez O."/>
            <person name="Lampietro C."/>
            <person name="Jouanno E."/>
            <person name="Herpin A."/>
            <person name="Louis A."/>
            <person name="Berthelot C."/>
            <person name="Parey E."/>
            <person name="Roest-Crollius H."/>
            <person name="Braasch I."/>
            <person name="Postlethwait J."/>
            <person name="Robinson-Rechavi M."/>
            <person name="Echchiki A."/>
            <person name="Begum T."/>
            <person name="Montfort J."/>
            <person name="Schartl M."/>
            <person name="Bobe J."/>
            <person name="Guiguen Y."/>
        </authorList>
    </citation>
    <scope>NUCLEOTIDE SEQUENCE [LARGE SCALE GENOMIC DNA]</scope>
    <source>
        <strain evidence="2">M_S1</strain>
        <tissue evidence="2">Blood</tissue>
    </source>
</reference>
<name>A0A7J6BB63_AMEME</name>
<evidence type="ECO:0008006" key="4">
    <source>
        <dbReference type="Google" id="ProtNLM"/>
    </source>
</evidence>
<proteinExistence type="predicted"/>
<keyword evidence="3" id="KW-1185">Reference proteome</keyword>
<organism evidence="2 3">
    <name type="scientific">Ameiurus melas</name>
    <name type="common">Black bullhead</name>
    <name type="synonym">Silurus melas</name>
    <dbReference type="NCBI Taxonomy" id="219545"/>
    <lineage>
        <taxon>Eukaryota</taxon>
        <taxon>Metazoa</taxon>
        <taxon>Chordata</taxon>
        <taxon>Craniata</taxon>
        <taxon>Vertebrata</taxon>
        <taxon>Euteleostomi</taxon>
        <taxon>Actinopterygii</taxon>
        <taxon>Neopterygii</taxon>
        <taxon>Teleostei</taxon>
        <taxon>Ostariophysi</taxon>
        <taxon>Siluriformes</taxon>
        <taxon>Ictaluridae</taxon>
        <taxon>Ameiurus</taxon>
    </lineage>
</organism>
<accession>A0A7J6BB63</accession>
<evidence type="ECO:0000313" key="3">
    <source>
        <dbReference type="Proteomes" id="UP000593565"/>
    </source>
</evidence>
<feature type="chain" id="PRO_5029726633" description="Secreted protein" evidence="1">
    <location>
        <begin position="18"/>
        <end position="73"/>
    </location>
</feature>
<dbReference type="AlphaFoldDB" id="A0A7J6BB63"/>